<keyword evidence="3" id="KW-1185">Reference proteome</keyword>
<accession>A0ABR3G9I2</accession>
<dbReference type="Proteomes" id="UP001447188">
    <property type="component" value="Unassembled WGS sequence"/>
</dbReference>
<dbReference type="InterPro" id="IPR024079">
    <property type="entry name" value="MetalloPept_cat_dom_sf"/>
</dbReference>
<dbReference type="SMART" id="SM00235">
    <property type="entry name" value="ZnMc"/>
    <property type="match status" value="1"/>
</dbReference>
<dbReference type="SUPFAM" id="SSF55486">
    <property type="entry name" value="Metalloproteases ('zincins'), catalytic domain"/>
    <property type="match status" value="1"/>
</dbReference>
<gene>
    <name evidence="2" type="ORF">Q9L58_008530</name>
</gene>
<evidence type="ECO:0000313" key="2">
    <source>
        <dbReference type="EMBL" id="KAL0632599.1"/>
    </source>
</evidence>
<dbReference type="Gene3D" id="3.40.390.10">
    <property type="entry name" value="Collagenase (Catalytic Domain)"/>
    <property type="match status" value="1"/>
</dbReference>
<name>A0ABR3G9I2_9PEZI</name>
<protein>
    <recommendedName>
        <fullName evidence="1">Peptidase metallopeptidase domain-containing protein</fullName>
    </recommendedName>
</protein>
<proteinExistence type="predicted"/>
<dbReference type="EMBL" id="JBBBZM010000161">
    <property type="protein sequence ID" value="KAL0632599.1"/>
    <property type="molecule type" value="Genomic_DNA"/>
</dbReference>
<comment type="caution">
    <text evidence="2">The sequence shown here is derived from an EMBL/GenBank/DDBJ whole genome shotgun (WGS) entry which is preliminary data.</text>
</comment>
<evidence type="ECO:0000313" key="3">
    <source>
        <dbReference type="Proteomes" id="UP001447188"/>
    </source>
</evidence>
<organism evidence="2 3">
    <name type="scientific">Discina gigas</name>
    <dbReference type="NCBI Taxonomy" id="1032678"/>
    <lineage>
        <taxon>Eukaryota</taxon>
        <taxon>Fungi</taxon>
        <taxon>Dikarya</taxon>
        <taxon>Ascomycota</taxon>
        <taxon>Pezizomycotina</taxon>
        <taxon>Pezizomycetes</taxon>
        <taxon>Pezizales</taxon>
        <taxon>Discinaceae</taxon>
        <taxon>Discina</taxon>
    </lineage>
</organism>
<evidence type="ECO:0000259" key="1">
    <source>
        <dbReference type="SMART" id="SM00235"/>
    </source>
</evidence>
<dbReference type="InterPro" id="IPR006026">
    <property type="entry name" value="Peptidase_Metallo"/>
</dbReference>
<feature type="domain" description="Peptidase metallopeptidase" evidence="1">
    <location>
        <begin position="65"/>
        <end position="187"/>
    </location>
</feature>
<sequence length="257" mass="27913">MTTETSNRPAFCTFKHNGNPHRIFPVPRKAVNASKFTNSYKSTVSNPLTIGISPQRTFDPIPLGGQPNIVALEVKVEFAAGTTQAKQDQVMGYAALWSEHAFVDFTTVGNGPVRITVAFDPQDGNSTILLGGIAIVNIGALANPTNNELRRDVLHEFGHALGLMHEHQNPNSNFQWDEQAVKDWYQVNEPIMDEATVILNILTPVANAAVATAADPDSIMAYHIPLELTVNGTSSAPNMVLSDGDKQAIRLLYLGRP</sequence>
<reference evidence="2 3" key="1">
    <citation type="submission" date="2024-02" db="EMBL/GenBank/DDBJ databases">
        <title>Discinaceae phylogenomics.</title>
        <authorList>
            <person name="Dirks A.C."/>
            <person name="James T.Y."/>
        </authorList>
    </citation>
    <scope>NUCLEOTIDE SEQUENCE [LARGE SCALE GENOMIC DNA]</scope>
    <source>
        <strain evidence="2 3">ACD0624</strain>
    </source>
</reference>